<keyword evidence="1" id="KW-0732">Signal</keyword>
<evidence type="ECO:0000256" key="1">
    <source>
        <dbReference type="SAM" id="SignalP"/>
    </source>
</evidence>
<accession>A0A512M879</accession>
<name>A0A512M879_9BACT</name>
<evidence type="ECO:0000313" key="3">
    <source>
        <dbReference type="Proteomes" id="UP000321577"/>
    </source>
</evidence>
<sequence length="212" mass="22265">MKAALRHLLITLTGLTANAHADTWGLADGMSFEAQIKGVMPGMTIFTLASGLEQRIETSKLSDDSRKKLAESLGLVVAAPATTASAAPTPAMPQAAPGTASTTAGVMPTVARDPGAMDATDVNMIDSQFGKRGTVIGKVKTVITLGSSGHKKLTFEGTDFNVFISKRSLDQNSDWHLDDLAGKTVQVTGEVAKFQEQLQISPREPSQVGVVE</sequence>
<comment type="caution">
    <text evidence="2">The sequence shown here is derived from an EMBL/GenBank/DDBJ whole genome shotgun (WGS) entry which is preliminary data.</text>
</comment>
<dbReference type="OrthoDB" id="9983216at2"/>
<gene>
    <name evidence="2" type="ORF">BGE01nite_22280</name>
</gene>
<evidence type="ECO:0000313" key="2">
    <source>
        <dbReference type="EMBL" id="GEP42937.1"/>
    </source>
</evidence>
<feature type="chain" id="PRO_5021840896" description="Bacterial OB-fold domain-containing protein" evidence="1">
    <location>
        <begin position="22"/>
        <end position="212"/>
    </location>
</feature>
<dbReference type="RefSeq" id="WP_146850519.1">
    <property type="nucleotide sequence ID" value="NZ_BKAG01000013.1"/>
</dbReference>
<feature type="signal peptide" evidence="1">
    <location>
        <begin position="1"/>
        <end position="21"/>
    </location>
</feature>
<protein>
    <recommendedName>
        <fullName evidence="4">Bacterial OB-fold domain-containing protein</fullName>
    </recommendedName>
</protein>
<proteinExistence type="predicted"/>
<organism evidence="2 3">
    <name type="scientific">Brevifollis gellanilyticus</name>
    <dbReference type="NCBI Taxonomy" id="748831"/>
    <lineage>
        <taxon>Bacteria</taxon>
        <taxon>Pseudomonadati</taxon>
        <taxon>Verrucomicrobiota</taxon>
        <taxon>Verrucomicrobiia</taxon>
        <taxon>Verrucomicrobiales</taxon>
        <taxon>Verrucomicrobiaceae</taxon>
    </lineage>
</organism>
<evidence type="ECO:0008006" key="4">
    <source>
        <dbReference type="Google" id="ProtNLM"/>
    </source>
</evidence>
<keyword evidence="3" id="KW-1185">Reference proteome</keyword>
<dbReference type="Proteomes" id="UP000321577">
    <property type="component" value="Unassembled WGS sequence"/>
</dbReference>
<reference evidence="2 3" key="1">
    <citation type="submission" date="2019-07" db="EMBL/GenBank/DDBJ databases">
        <title>Whole genome shotgun sequence of Brevifollis gellanilyticus NBRC 108608.</title>
        <authorList>
            <person name="Hosoyama A."/>
            <person name="Uohara A."/>
            <person name="Ohji S."/>
            <person name="Ichikawa N."/>
        </authorList>
    </citation>
    <scope>NUCLEOTIDE SEQUENCE [LARGE SCALE GENOMIC DNA]</scope>
    <source>
        <strain evidence="2 3">NBRC 108608</strain>
    </source>
</reference>
<dbReference type="AlphaFoldDB" id="A0A512M879"/>
<dbReference type="EMBL" id="BKAG01000013">
    <property type="protein sequence ID" value="GEP42937.1"/>
    <property type="molecule type" value="Genomic_DNA"/>
</dbReference>